<gene>
    <name evidence="3" type="ORF">K458DRAFT_392520</name>
</gene>
<accession>A0A6G1ISK1</accession>
<name>A0A6G1ISK1_9PLEO</name>
<dbReference type="AlphaFoldDB" id="A0A6G1ISK1"/>
<dbReference type="EMBL" id="MU005594">
    <property type="protein sequence ID" value="KAF2680849.1"/>
    <property type="molecule type" value="Genomic_DNA"/>
</dbReference>
<reference evidence="3" key="1">
    <citation type="journal article" date="2020" name="Stud. Mycol.">
        <title>101 Dothideomycetes genomes: a test case for predicting lifestyles and emergence of pathogens.</title>
        <authorList>
            <person name="Haridas S."/>
            <person name="Albert R."/>
            <person name="Binder M."/>
            <person name="Bloem J."/>
            <person name="Labutti K."/>
            <person name="Salamov A."/>
            <person name="Andreopoulos B."/>
            <person name="Baker S."/>
            <person name="Barry K."/>
            <person name="Bills G."/>
            <person name="Bluhm B."/>
            <person name="Cannon C."/>
            <person name="Castanera R."/>
            <person name="Culley D."/>
            <person name="Daum C."/>
            <person name="Ezra D."/>
            <person name="Gonzalez J."/>
            <person name="Henrissat B."/>
            <person name="Kuo A."/>
            <person name="Liang C."/>
            <person name="Lipzen A."/>
            <person name="Lutzoni F."/>
            <person name="Magnuson J."/>
            <person name="Mondo S."/>
            <person name="Nolan M."/>
            <person name="Ohm R."/>
            <person name="Pangilinan J."/>
            <person name="Park H.-J."/>
            <person name="Ramirez L."/>
            <person name="Alfaro M."/>
            <person name="Sun H."/>
            <person name="Tritt A."/>
            <person name="Yoshinaga Y."/>
            <person name="Zwiers L.-H."/>
            <person name="Turgeon B."/>
            <person name="Goodwin S."/>
            <person name="Spatafora J."/>
            <person name="Crous P."/>
            <person name="Grigoriev I."/>
        </authorList>
    </citation>
    <scope>NUCLEOTIDE SEQUENCE</scope>
    <source>
        <strain evidence="3">CBS 122367</strain>
    </source>
</reference>
<evidence type="ECO:0000313" key="4">
    <source>
        <dbReference type="Proteomes" id="UP000799291"/>
    </source>
</evidence>
<keyword evidence="2" id="KW-0472">Membrane</keyword>
<feature type="region of interest" description="Disordered" evidence="1">
    <location>
        <begin position="1"/>
        <end position="36"/>
    </location>
</feature>
<protein>
    <submittedName>
        <fullName evidence="3">Uncharacterized protein</fullName>
    </submittedName>
</protein>
<proteinExistence type="predicted"/>
<keyword evidence="2" id="KW-0812">Transmembrane</keyword>
<keyword evidence="4" id="KW-1185">Reference proteome</keyword>
<feature type="transmembrane region" description="Helical" evidence="2">
    <location>
        <begin position="96"/>
        <end position="114"/>
    </location>
</feature>
<dbReference type="Proteomes" id="UP000799291">
    <property type="component" value="Unassembled WGS sequence"/>
</dbReference>
<evidence type="ECO:0000256" key="1">
    <source>
        <dbReference type="SAM" id="MobiDB-lite"/>
    </source>
</evidence>
<keyword evidence="2" id="KW-1133">Transmembrane helix</keyword>
<evidence type="ECO:0000256" key="2">
    <source>
        <dbReference type="SAM" id="Phobius"/>
    </source>
</evidence>
<evidence type="ECO:0000313" key="3">
    <source>
        <dbReference type="EMBL" id="KAF2680849.1"/>
    </source>
</evidence>
<sequence>MSEDTEDTTDGARAEAAVTGVDLPHSESDVPHGELPAVAPQNGEHLAVLQLRECEKWSGRLQRMSHQSRNQSQISAASLIVAWLRSILRDVVVREALSIMFTIATILMIVLIGAESMTRVIFQYPTGVILALVARFL</sequence>
<organism evidence="3 4">
    <name type="scientific">Lentithecium fluviatile CBS 122367</name>
    <dbReference type="NCBI Taxonomy" id="1168545"/>
    <lineage>
        <taxon>Eukaryota</taxon>
        <taxon>Fungi</taxon>
        <taxon>Dikarya</taxon>
        <taxon>Ascomycota</taxon>
        <taxon>Pezizomycotina</taxon>
        <taxon>Dothideomycetes</taxon>
        <taxon>Pleosporomycetidae</taxon>
        <taxon>Pleosporales</taxon>
        <taxon>Massarineae</taxon>
        <taxon>Lentitheciaceae</taxon>
        <taxon>Lentithecium</taxon>
    </lineage>
</organism>